<dbReference type="CDD" id="cd07717">
    <property type="entry name" value="RNaseZ_ZiPD-like_MBL-fold"/>
    <property type="match status" value="1"/>
</dbReference>
<feature type="active site" description="Proton acceptor" evidence="8">
    <location>
        <position position="65"/>
    </location>
</feature>
<name>A0A024H2C8_9MICC</name>
<dbReference type="HAMAP" id="MF_01818">
    <property type="entry name" value="RNase_Z_BN"/>
    <property type="match status" value="1"/>
</dbReference>
<accession>A0A024H2C8</accession>
<protein>
    <recommendedName>
        <fullName evidence="8">Ribonuclease Z</fullName>
        <shortName evidence="8">RNase Z</shortName>
        <ecNumber evidence="8">3.1.26.11</ecNumber>
    </recommendedName>
    <alternativeName>
        <fullName evidence="8">tRNA 3 endonuclease</fullName>
    </alternativeName>
    <alternativeName>
        <fullName evidence="8">tRNase Z</fullName>
    </alternativeName>
</protein>
<evidence type="ECO:0000256" key="3">
    <source>
        <dbReference type="ARBA" id="ARBA00022722"/>
    </source>
</evidence>
<keyword evidence="7 8" id="KW-0862">Zinc</keyword>
<feature type="region of interest" description="Disordered" evidence="9">
    <location>
        <begin position="290"/>
        <end position="316"/>
    </location>
</feature>
<dbReference type="PANTHER" id="PTHR46018">
    <property type="entry name" value="ZINC PHOSPHODIESTERASE ELAC PROTEIN 1"/>
    <property type="match status" value="1"/>
</dbReference>
<feature type="binding site" evidence="8">
    <location>
        <position position="254"/>
    </location>
    <ligand>
        <name>Zn(2+)</name>
        <dbReference type="ChEBI" id="CHEBI:29105"/>
        <label>2</label>
        <note>catalytic</note>
    </ligand>
</feature>
<dbReference type="GO" id="GO:0008270">
    <property type="term" value="F:zinc ion binding"/>
    <property type="evidence" value="ECO:0007669"/>
    <property type="project" value="UniProtKB-UniRule"/>
</dbReference>
<evidence type="ECO:0000256" key="2">
    <source>
        <dbReference type="ARBA" id="ARBA00022694"/>
    </source>
</evidence>
<evidence type="ECO:0000256" key="7">
    <source>
        <dbReference type="ARBA" id="ARBA00022833"/>
    </source>
</evidence>
<comment type="catalytic activity">
    <reaction evidence="8">
        <text>Endonucleolytic cleavage of RNA, removing extra 3' nucleotides from tRNA precursor, generating 3' termini of tRNAs. A 3'-hydroxy group is left at the tRNA terminus and a 5'-phosphoryl group is left at the trailer molecule.</text>
        <dbReference type="EC" id="3.1.26.11"/>
    </reaction>
</comment>
<feature type="binding site" evidence="8">
    <location>
        <position position="196"/>
    </location>
    <ligand>
        <name>Zn(2+)</name>
        <dbReference type="ChEBI" id="CHEBI:29105"/>
        <label>1</label>
        <note>catalytic</note>
    </ligand>
</feature>
<dbReference type="EC" id="3.1.26.11" evidence="8"/>
<keyword evidence="4 8" id="KW-0479">Metal-binding</keyword>
<evidence type="ECO:0000259" key="10">
    <source>
        <dbReference type="Pfam" id="PF12706"/>
    </source>
</evidence>
<dbReference type="AlphaFoldDB" id="A0A024H2C8"/>
<dbReference type="InterPro" id="IPR036866">
    <property type="entry name" value="RibonucZ/Hydroxyglut_hydro"/>
</dbReference>
<feature type="binding site" evidence="8">
    <location>
        <position position="66"/>
    </location>
    <ligand>
        <name>Zn(2+)</name>
        <dbReference type="ChEBI" id="CHEBI:29105"/>
        <label>2</label>
        <note>catalytic</note>
    </ligand>
</feature>
<evidence type="ECO:0000256" key="4">
    <source>
        <dbReference type="ARBA" id="ARBA00022723"/>
    </source>
</evidence>
<keyword evidence="3 8" id="KW-0540">Nuclease</keyword>
<keyword evidence="5 8" id="KW-0255">Endonuclease</keyword>
<feature type="binding site" evidence="8">
    <location>
        <position position="133"/>
    </location>
    <ligand>
        <name>Zn(2+)</name>
        <dbReference type="ChEBI" id="CHEBI:29105"/>
        <label>1</label>
        <note>catalytic</note>
    </ligand>
</feature>
<dbReference type="EMBL" id="CAQI01000041">
    <property type="protein sequence ID" value="CCQ45914.1"/>
    <property type="molecule type" value="Genomic_DNA"/>
</dbReference>
<feature type="binding site" evidence="8">
    <location>
        <position position="61"/>
    </location>
    <ligand>
        <name>Zn(2+)</name>
        <dbReference type="ChEBI" id="CHEBI:29105"/>
        <label>1</label>
        <note>catalytic</note>
    </ligand>
</feature>
<feature type="compositionally biased region" description="Polar residues" evidence="9">
    <location>
        <begin position="302"/>
        <end position="316"/>
    </location>
</feature>
<organism evidence="11 12">
    <name type="scientific">Pseudarthrobacter siccitolerans</name>
    <dbReference type="NCBI Taxonomy" id="861266"/>
    <lineage>
        <taxon>Bacteria</taxon>
        <taxon>Bacillati</taxon>
        <taxon>Actinomycetota</taxon>
        <taxon>Actinomycetes</taxon>
        <taxon>Micrococcales</taxon>
        <taxon>Micrococcaceae</taxon>
        <taxon>Pseudarthrobacter</taxon>
    </lineage>
</organism>
<reference evidence="12" key="1">
    <citation type="journal article" date="2014" name="Genome Announc.">
        <title>Genome Sequence of Arthrobacter siccitolerans 4J27, a Xeroprotectant-Producing Desiccation-Tolerant Microorganism.</title>
        <authorList>
            <person name="Manzanera M."/>
            <person name="Santa-Cruz-Calvo L."/>
            <person name="Vilchez J.I."/>
            <person name="Garcia-Fontana C."/>
            <person name="Silva-Castro G.A."/>
            <person name="Calvo C."/>
            <person name="Gonzalez-Lopez J."/>
        </authorList>
    </citation>
    <scope>NUCLEOTIDE SEQUENCE [LARGE SCALE GENOMIC DNA]</scope>
    <source>
        <strain evidence="12">4J27</strain>
    </source>
</reference>
<evidence type="ECO:0000313" key="12">
    <source>
        <dbReference type="Proteomes" id="UP000035722"/>
    </source>
</evidence>
<keyword evidence="6 8" id="KW-0378">Hydrolase</keyword>
<dbReference type="NCBIfam" id="NF000805">
    <property type="entry name" value="PRK00055.2-3"/>
    <property type="match status" value="1"/>
</dbReference>
<feature type="domain" description="Metallo-beta-lactamase" evidence="10">
    <location>
        <begin position="32"/>
        <end position="255"/>
    </location>
</feature>
<evidence type="ECO:0000256" key="5">
    <source>
        <dbReference type="ARBA" id="ARBA00022759"/>
    </source>
</evidence>
<comment type="subunit">
    <text evidence="1 8">Homodimer.</text>
</comment>
<dbReference type="OrthoDB" id="9800940at2"/>
<evidence type="ECO:0000256" key="6">
    <source>
        <dbReference type="ARBA" id="ARBA00022801"/>
    </source>
</evidence>
<dbReference type="STRING" id="861266.ARTSIC4J27_1874"/>
<comment type="similarity">
    <text evidence="8">Belongs to the RNase Z family.</text>
</comment>
<evidence type="ECO:0000313" key="11">
    <source>
        <dbReference type="EMBL" id="CCQ45914.1"/>
    </source>
</evidence>
<comment type="cofactor">
    <cofactor evidence="8">
        <name>Zn(2+)</name>
        <dbReference type="ChEBI" id="CHEBI:29105"/>
    </cofactor>
    <text evidence="8">Binds 2 Zn(2+) ions.</text>
</comment>
<dbReference type="Gene3D" id="3.60.15.10">
    <property type="entry name" value="Ribonuclease Z/Hydroxyacylglutathione hydrolase-like"/>
    <property type="match status" value="1"/>
</dbReference>
<keyword evidence="2 8" id="KW-0819">tRNA processing</keyword>
<evidence type="ECO:0000256" key="9">
    <source>
        <dbReference type="SAM" id="MobiDB-lite"/>
    </source>
</evidence>
<dbReference type="SUPFAM" id="SSF56281">
    <property type="entry name" value="Metallo-hydrolase/oxidoreductase"/>
    <property type="match status" value="1"/>
</dbReference>
<gene>
    <name evidence="8 11" type="primary">rnz</name>
    <name evidence="11" type="ORF">ARTSIC4J27_1874</name>
</gene>
<feature type="binding site" evidence="8">
    <location>
        <position position="65"/>
    </location>
    <ligand>
        <name>Zn(2+)</name>
        <dbReference type="ChEBI" id="CHEBI:29105"/>
        <label>2</label>
        <note>catalytic</note>
    </ligand>
</feature>
<dbReference type="GO" id="GO:0042781">
    <property type="term" value="F:3'-tRNA processing endoribonuclease activity"/>
    <property type="evidence" value="ECO:0007669"/>
    <property type="project" value="UniProtKB-UniRule"/>
</dbReference>
<dbReference type="Pfam" id="PF12706">
    <property type="entry name" value="Lactamase_B_2"/>
    <property type="match status" value="1"/>
</dbReference>
<proteinExistence type="inferred from homology"/>
<feature type="binding site" evidence="8">
    <location>
        <position position="63"/>
    </location>
    <ligand>
        <name>Zn(2+)</name>
        <dbReference type="ChEBI" id="CHEBI:29105"/>
        <label>1</label>
        <note>catalytic</note>
    </ligand>
</feature>
<dbReference type="RefSeq" id="WP_050054874.1">
    <property type="nucleotide sequence ID" value="NZ_CAQI01000041.1"/>
</dbReference>
<dbReference type="Proteomes" id="UP000035722">
    <property type="component" value="Unassembled WGS sequence"/>
</dbReference>
<dbReference type="InterPro" id="IPR013471">
    <property type="entry name" value="RNase_Z/BN"/>
</dbReference>
<comment type="function">
    <text evidence="8">Zinc phosphodiesterase, which displays some tRNA 3'-processing endonuclease activity. Probably involved in tRNA maturation, by removing a 3'-trailer from precursor tRNA.</text>
</comment>
<evidence type="ECO:0000256" key="1">
    <source>
        <dbReference type="ARBA" id="ARBA00011738"/>
    </source>
</evidence>
<comment type="caution">
    <text evidence="11">The sequence shown here is derived from an EMBL/GenBank/DDBJ whole genome shotgun (WGS) entry which is preliminary data.</text>
</comment>
<keyword evidence="12" id="KW-1185">Reference proteome</keyword>
<feature type="binding site" evidence="8">
    <location>
        <position position="196"/>
    </location>
    <ligand>
        <name>Zn(2+)</name>
        <dbReference type="ChEBI" id="CHEBI:29105"/>
        <label>2</label>
        <note>catalytic</note>
    </ligand>
</feature>
<dbReference type="InterPro" id="IPR001279">
    <property type="entry name" value="Metallo-B-lactamas"/>
</dbReference>
<evidence type="ECO:0000256" key="8">
    <source>
        <dbReference type="HAMAP-Rule" id="MF_01818"/>
    </source>
</evidence>
<sequence>MRELVVLGTASQVPTRTRNHNGYLLRWDGEGLLFDPGEGTQRQMIHAGVSATSITRICLTHVHGDHCYGLPGVLSRMALDGVQHPVHLHYPASGEDVVNALVSISSPGIDLRLHPHGGEGTVADGLDIRPLKHRIETYGYRLTEPDGRSLLPERLAAARIHGPDVGRLQRDGTLAGVKLEDVSVPRRGQRFAFVMDTAPCEGAEELADGVDLLVAESTFSDDDAALAGQYRHLTAGQAGELAGRAGAHTLVLTHFSSRYDDVTPLAAQAGARAARVNVVAAHDLQRVAFPERRRWQDPAPQDGNSRAGSLPNPITG</sequence>
<dbReference type="PANTHER" id="PTHR46018:SF2">
    <property type="entry name" value="ZINC PHOSPHODIESTERASE ELAC PROTEIN 1"/>
    <property type="match status" value="1"/>
</dbReference>